<reference evidence="4" key="1">
    <citation type="submission" date="2022-03" db="EMBL/GenBank/DDBJ databases">
        <title>De novo assembled genomes of Belliella spp. (Cyclobacteriaceae) strains.</title>
        <authorList>
            <person name="Szabo A."/>
            <person name="Korponai K."/>
            <person name="Felfoldi T."/>
        </authorList>
    </citation>
    <scope>NUCLEOTIDE SEQUENCE</scope>
    <source>
        <strain evidence="4">DSM 111903</strain>
    </source>
</reference>
<feature type="chain" id="PRO_5046702080" evidence="2">
    <location>
        <begin position="24"/>
        <end position="1024"/>
    </location>
</feature>
<feature type="domain" description="CHAT" evidence="3">
    <location>
        <begin position="699"/>
        <end position="988"/>
    </location>
</feature>
<dbReference type="InterPro" id="IPR024983">
    <property type="entry name" value="CHAT_dom"/>
</dbReference>
<dbReference type="SMART" id="SM00028">
    <property type="entry name" value="TPR"/>
    <property type="match status" value="2"/>
</dbReference>
<keyword evidence="5" id="KW-1185">Reference proteome</keyword>
<evidence type="ECO:0000259" key="3">
    <source>
        <dbReference type="Pfam" id="PF12770"/>
    </source>
</evidence>
<dbReference type="SUPFAM" id="SSF48452">
    <property type="entry name" value="TPR-like"/>
    <property type="match status" value="2"/>
</dbReference>
<evidence type="ECO:0000313" key="5">
    <source>
        <dbReference type="Proteomes" id="UP001165430"/>
    </source>
</evidence>
<evidence type="ECO:0000313" key="4">
    <source>
        <dbReference type="EMBL" id="MCH7412459.1"/>
    </source>
</evidence>
<keyword evidence="1" id="KW-0812">Transmembrane</keyword>
<keyword evidence="1" id="KW-1133">Transmembrane helix</keyword>
<accession>A0ABS9V7S9</accession>
<dbReference type="Proteomes" id="UP001165430">
    <property type="component" value="Unassembled WGS sequence"/>
</dbReference>
<keyword evidence="1" id="KW-0472">Membrane</keyword>
<dbReference type="Gene3D" id="1.25.40.10">
    <property type="entry name" value="Tetratricopeptide repeat domain"/>
    <property type="match status" value="2"/>
</dbReference>
<dbReference type="InterPro" id="IPR011990">
    <property type="entry name" value="TPR-like_helical_dom_sf"/>
</dbReference>
<dbReference type="Pfam" id="PF12770">
    <property type="entry name" value="CHAT"/>
    <property type="match status" value="1"/>
</dbReference>
<dbReference type="InterPro" id="IPR019734">
    <property type="entry name" value="TPR_rpt"/>
</dbReference>
<comment type="caution">
    <text evidence="4">The sequence shown here is derived from an EMBL/GenBank/DDBJ whole genome shotgun (WGS) entry which is preliminary data.</text>
</comment>
<dbReference type="PANTHER" id="PTHR10098:SF108">
    <property type="entry name" value="TETRATRICOPEPTIDE REPEAT PROTEIN 28"/>
    <property type="match status" value="1"/>
</dbReference>
<feature type="signal peptide" evidence="2">
    <location>
        <begin position="1"/>
        <end position="23"/>
    </location>
</feature>
<keyword evidence="2" id="KW-0732">Signal</keyword>
<gene>
    <name evidence="4" type="ORF">MM213_03105</name>
</gene>
<evidence type="ECO:0000256" key="2">
    <source>
        <dbReference type="SAM" id="SignalP"/>
    </source>
</evidence>
<dbReference type="RefSeq" id="WP_241410041.1">
    <property type="nucleotide sequence ID" value="NZ_JAKZGO010000002.1"/>
</dbReference>
<name>A0ABS9V7S9_9BACT</name>
<evidence type="ECO:0000256" key="1">
    <source>
        <dbReference type="SAM" id="Phobius"/>
    </source>
</evidence>
<organism evidence="4 5">
    <name type="scientific">Belliella alkalica</name>
    <dbReference type="NCBI Taxonomy" id="1730871"/>
    <lineage>
        <taxon>Bacteria</taxon>
        <taxon>Pseudomonadati</taxon>
        <taxon>Bacteroidota</taxon>
        <taxon>Cytophagia</taxon>
        <taxon>Cytophagales</taxon>
        <taxon>Cyclobacteriaceae</taxon>
        <taxon>Belliella</taxon>
    </lineage>
</organism>
<protein>
    <submittedName>
        <fullName evidence="4">CHAT domain-containing protein</fullName>
    </submittedName>
</protein>
<dbReference type="EMBL" id="JAKZGO010000002">
    <property type="protein sequence ID" value="MCH7412459.1"/>
    <property type="molecule type" value="Genomic_DNA"/>
</dbReference>
<feature type="transmembrane region" description="Helical" evidence="1">
    <location>
        <begin position="996"/>
        <end position="1014"/>
    </location>
</feature>
<sequence length="1024" mass="117219">MIRVLAFISLIFLLDMINQDANAQQNASIDSTLYWQKSDLLDATAVQLARQEIKMEEGREILNSLADYFGKVNATDRLAYTFTLHGTSFHRQNKLDSADFYHSKANDVLDNNTSTNMRLVNMVRSTYAAMLAGKNEYNKSAEYFLKSLNFLKSNNLDNQNNEYIAKTYNNVATVYKSINDNEQSLRYYDSCLVILRKDKVEMNSMLGEMVHSNIALIYSILGIHDQAIEHLKQSETIRNNIPDQYSHIMDRFPLDLIFANVYSSRKKDQGDGQIALQYLKRNYDQFQKEYPLDPKLLEYYNEFTSAYFVVGNYDSALYFTKKAEKFQLEAYGEDRPNLADTYLKYSKIYKALGNQTLEQDYRDKAIRQFEKPNNIIRDSYGLLLFDQAEFELKKNNPKGAEAQIQKATKAFLGIEGKPVLYNPPFQELSGKDFLIDFFSRKGRVLAKLYSLNNDKKYLEGALESYLLSIRQSLKTKKGIYGLRSKSNIYSSNYDLVQETILISNQLFDISGDNKYLDKSILLSDFSKTLAIREAFYTAKLDVTGVPEDLLELEYSLRSKLLEFEVVGYGQPEPNEDKLPEEFYLVDKSNEAYFQTKSDLESLISTYKKDHPNYYSLKYGNIYDTENELIPAKLPLSVSNSNHLLIQFQDFGTEYYAFYTHRGKTNYLKIPKTSQLKSDIEILLVSIKEKNNDFISPSFRIYSTLLDPVLKNIDVEKIIIIPDGELALIPFEVLISEPPMTEQNLKNLPYLIKKHQISYHYSAFLLKNTKSPTKSGKKVNFLGIAPSYAGISENTNGKSTEITRESFASLPNNAAEVNEISVGFNSTILLASDAQESKFKEYASAADIIHLATHSQINNSNPLLSSLVLMENELDDGYLHSYELFNLKLNANLVILSACNSGTGEYQKGEGIISIGRAFMYANVSNLLMSLWAIPDLSTKKLMTGFYEKIKKGEPYEAAIREAKLDYLVQADENTAHPYYWAAFIYVGDVEAEKSNYLRYSFIAVLLIIAFIFAYRRFFMKATKI</sequence>
<proteinExistence type="predicted"/>
<dbReference type="PANTHER" id="PTHR10098">
    <property type="entry name" value="RAPSYN-RELATED"/>
    <property type="match status" value="1"/>
</dbReference>